<proteinExistence type="predicted"/>
<accession>A0ABX0MD81</accession>
<name>A0ABX0MD81_9BURK</name>
<gene>
    <name evidence="1" type="ORF">F1609_33535</name>
</gene>
<dbReference type="EMBL" id="VVIW01000057">
    <property type="protein sequence ID" value="NHZ45027.1"/>
    <property type="molecule type" value="Genomic_DNA"/>
</dbReference>
<dbReference type="Proteomes" id="UP000819052">
    <property type="component" value="Unassembled WGS sequence"/>
</dbReference>
<evidence type="ECO:0000313" key="1">
    <source>
        <dbReference type="EMBL" id="NHZ45027.1"/>
    </source>
</evidence>
<comment type="caution">
    <text evidence="1">The sequence shown here is derived from an EMBL/GenBank/DDBJ whole genome shotgun (WGS) entry which is preliminary data.</text>
</comment>
<reference evidence="1 2" key="1">
    <citation type="submission" date="2019-09" db="EMBL/GenBank/DDBJ databases">
        <title>Taxonomy of Antarctic Massilia spp.: description of Massilia rubra sp. nov., Massilia aquatica sp. nov., Massilia mucilaginosa sp. nov., Massilia frigida sp. nov. isolated from streams, lakes and regoliths.</title>
        <authorList>
            <person name="Holochova P."/>
            <person name="Sedlacek I."/>
            <person name="Kralova S."/>
            <person name="Maslanova I."/>
            <person name="Busse H.-J."/>
            <person name="Stankova E."/>
            <person name="Vrbovska V."/>
            <person name="Kovarovic V."/>
            <person name="Bartak M."/>
            <person name="Svec P."/>
            <person name="Pantucek R."/>
        </authorList>
    </citation>
    <scope>NUCLEOTIDE SEQUENCE [LARGE SCALE GENOMIC DNA]</scope>
    <source>
        <strain evidence="1 2">CCM 8693</strain>
    </source>
</reference>
<organism evidence="1 2">
    <name type="scientific">Massilia aquatica</name>
    <dbReference type="NCBI Taxonomy" id="2609000"/>
    <lineage>
        <taxon>Bacteria</taxon>
        <taxon>Pseudomonadati</taxon>
        <taxon>Pseudomonadota</taxon>
        <taxon>Betaproteobacteria</taxon>
        <taxon>Burkholderiales</taxon>
        <taxon>Oxalobacteraceae</taxon>
        <taxon>Telluria group</taxon>
        <taxon>Massilia</taxon>
    </lineage>
</organism>
<dbReference type="RefSeq" id="WP_167082262.1">
    <property type="nucleotide sequence ID" value="NZ_VVIW01000057.1"/>
</dbReference>
<sequence length="141" mass="15674">MRAICDICGKTSDHPTLCSLCGNPILSDQEIAALPASRGYGWATFKLGGENTGALCYLRRELSRMEEFTFLRLLRSQLPMISDGDAQVSILMDEGFLTSIRRDIMAHFPGVSVDFSLRNFSTAAEGDELVRTYWDEQGDRG</sequence>
<protein>
    <submittedName>
        <fullName evidence="1">Uncharacterized protein</fullName>
    </submittedName>
</protein>
<keyword evidence="2" id="KW-1185">Reference proteome</keyword>
<evidence type="ECO:0000313" key="2">
    <source>
        <dbReference type="Proteomes" id="UP000819052"/>
    </source>
</evidence>